<dbReference type="EMBL" id="JACHEO010000002">
    <property type="protein sequence ID" value="MBB5346798.1"/>
    <property type="molecule type" value="Genomic_DNA"/>
</dbReference>
<dbReference type="SUPFAM" id="SSF111369">
    <property type="entry name" value="HlyD-like secretion proteins"/>
    <property type="match status" value="2"/>
</dbReference>
<dbReference type="InterPro" id="IPR058636">
    <property type="entry name" value="Beta-barrel_YknX"/>
</dbReference>
<proteinExistence type="predicted"/>
<dbReference type="InterPro" id="IPR050465">
    <property type="entry name" value="UPF0194_transport"/>
</dbReference>
<evidence type="ECO:0000256" key="2">
    <source>
        <dbReference type="ARBA" id="ARBA00023054"/>
    </source>
</evidence>
<protein>
    <submittedName>
        <fullName evidence="6">HlyD family secretion protein</fullName>
    </submittedName>
</protein>
<gene>
    <name evidence="6" type="ORF">HNQ81_000508</name>
</gene>
<keyword evidence="2" id="KW-0175">Coiled coil</keyword>
<dbReference type="GO" id="GO:0042597">
    <property type="term" value="C:periplasmic space"/>
    <property type="evidence" value="ECO:0007669"/>
    <property type="project" value="UniProtKB-SubCell"/>
</dbReference>
<organism evidence="6 7">
    <name type="scientific">Desulfoprunum benzoelyticum</name>
    <dbReference type="NCBI Taxonomy" id="1506996"/>
    <lineage>
        <taxon>Bacteria</taxon>
        <taxon>Pseudomonadati</taxon>
        <taxon>Thermodesulfobacteriota</taxon>
        <taxon>Desulfobulbia</taxon>
        <taxon>Desulfobulbales</taxon>
        <taxon>Desulfobulbaceae</taxon>
        <taxon>Desulfoprunum</taxon>
    </lineage>
</organism>
<dbReference type="Pfam" id="PF25990">
    <property type="entry name" value="Beta-barrel_YknX"/>
    <property type="match status" value="1"/>
</dbReference>
<dbReference type="InterPro" id="IPR059052">
    <property type="entry name" value="HH_YbhG-like"/>
</dbReference>
<name>A0A840UVP8_9BACT</name>
<dbReference type="PANTHER" id="PTHR32347">
    <property type="entry name" value="EFFLUX SYSTEM COMPONENT YKNX-RELATED"/>
    <property type="match status" value="1"/>
</dbReference>
<accession>A0A840UVP8</accession>
<feature type="domain" description="YknX-like beta-barrel" evidence="5">
    <location>
        <begin position="259"/>
        <end position="334"/>
    </location>
</feature>
<feature type="transmembrane region" description="Helical" evidence="3">
    <location>
        <begin position="7"/>
        <end position="25"/>
    </location>
</feature>
<dbReference type="AlphaFoldDB" id="A0A840UVP8"/>
<keyword evidence="7" id="KW-1185">Reference proteome</keyword>
<keyword evidence="3" id="KW-0472">Membrane</keyword>
<sequence>MNKRIRIVLVVVVLVVVAVFVYTGLNHRDDFTSLTVSGNIEVTEIRMSFRIPGKLDQRLVEEGDAVSAGQPLARLDATDQRIAVARAEADLAYAGAVLAELLAGSRSQEIETARAEYDRAVALEKSAIVQLEQARLDHDRYAVLYTAGGVSRKAFENYRTLHETAKNARDEAHARVAAAAELLDLRKTGPRRESIDQARAKAGTAEEAVKQARQQLSYTDLFAPVDGIVLSTSAEAGEYLNPAAPVLTIGQTARPWLRAYINETDLGRVKLNQDVKVTTDSYPDRTYNGRISFISSEAEFTPKAVQTFEERVKLMYRIKIDLQNPENELKPGMPADAVIDFSER</sequence>
<keyword evidence="3" id="KW-1133">Transmembrane helix</keyword>
<dbReference type="Gene3D" id="2.40.30.170">
    <property type="match status" value="1"/>
</dbReference>
<feature type="domain" description="YbhG-like alpha-helical hairpin" evidence="4">
    <location>
        <begin position="75"/>
        <end position="216"/>
    </location>
</feature>
<comment type="subcellular location">
    <subcellularLocation>
        <location evidence="1">Cell envelope</location>
    </subcellularLocation>
</comment>
<comment type="caution">
    <text evidence="6">The sequence shown here is derived from an EMBL/GenBank/DDBJ whole genome shotgun (WGS) entry which is preliminary data.</text>
</comment>
<dbReference type="PANTHER" id="PTHR32347:SF29">
    <property type="entry name" value="UPF0194 MEMBRANE PROTEIN YBHG"/>
    <property type="match status" value="1"/>
</dbReference>
<reference evidence="6 7" key="1">
    <citation type="submission" date="2020-08" db="EMBL/GenBank/DDBJ databases">
        <title>Genomic Encyclopedia of Type Strains, Phase IV (KMG-IV): sequencing the most valuable type-strain genomes for metagenomic binning, comparative biology and taxonomic classification.</title>
        <authorList>
            <person name="Goeker M."/>
        </authorList>
    </citation>
    <scope>NUCLEOTIDE SEQUENCE [LARGE SCALE GENOMIC DNA]</scope>
    <source>
        <strain evidence="6 7">DSM 28570</strain>
    </source>
</reference>
<evidence type="ECO:0000313" key="7">
    <source>
        <dbReference type="Proteomes" id="UP000539642"/>
    </source>
</evidence>
<evidence type="ECO:0000256" key="3">
    <source>
        <dbReference type="SAM" id="Phobius"/>
    </source>
</evidence>
<dbReference type="Pfam" id="PF25881">
    <property type="entry name" value="HH_YBHG"/>
    <property type="match status" value="1"/>
</dbReference>
<dbReference type="PRINTS" id="PR01490">
    <property type="entry name" value="RTXTOXIND"/>
</dbReference>
<evidence type="ECO:0000259" key="4">
    <source>
        <dbReference type="Pfam" id="PF25881"/>
    </source>
</evidence>
<evidence type="ECO:0000313" key="6">
    <source>
        <dbReference type="EMBL" id="MBB5346798.1"/>
    </source>
</evidence>
<dbReference type="Gene3D" id="2.40.50.100">
    <property type="match status" value="2"/>
</dbReference>
<dbReference type="RefSeq" id="WP_183348007.1">
    <property type="nucleotide sequence ID" value="NZ_JACHEO010000002.1"/>
</dbReference>
<evidence type="ECO:0000256" key="1">
    <source>
        <dbReference type="ARBA" id="ARBA00004196"/>
    </source>
</evidence>
<dbReference type="Gene3D" id="1.10.287.470">
    <property type="entry name" value="Helix hairpin bin"/>
    <property type="match status" value="2"/>
</dbReference>
<dbReference type="Proteomes" id="UP000539642">
    <property type="component" value="Unassembled WGS sequence"/>
</dbReference>
<keyword evidence="3" id="KW-0812">Transmembrane</keyword>
<evidence type="ECO:0000259" key="5">
    <source>
        <dbReference type="Pfam" id="PF25990"/>
    </source>
</evidence>